<evidence type="ECO:0000313" key="1">
    <source>
        <dbReference type="EMBL" id="MCZ8511780.1"/>
    </source>
</evidence>
<comment type="caution">
    <text evidence="1">The sequence shown here is derived from an EMBL/GenBank/DDBJ whole genome shotgun (WGS) entry which is preliminary data.</text>
</comment>
<organism evidence="1 2">
    <name type="scientific">Paenibacillus gyeongsangnamensis</name>
    <dbReference type="NCBI Taxonomy" id="3388067"/>
    <lineage>
        <taxon>Bacteria</taxon>
        <taxon>Bacillati</taxon>
        <taxon>Bacillota</taxon>
        <taxon>Bacilli</taxon>
        <taxon>Bacillales</taxon>
        <taxon>Paenibacillaceae</taxon>
        <taxon>Paenibacillus</taxon>
    </lineage>
</organism>
<keyword evidence="2" id="KW-1185">Reference proteome</keyword>
<accession>A0ABT4Q4Z6</accession>
<dbReference type="RefSeq" id="WP_269880183.1">
    <property type="nucleotide sequence ID" value="NZ_JAQAGZ010000003.1"/>
</dbReference>
<gene>
    <name evidence="1" type="ORF">O9H85_04950</name>
</gene>
<dbReference type="Proteomes" id="UP001527882">
    <property type="component" value="Unassembled WGS sequence"/>
</dbReference>
<evidence type="ECO:0000313" key="2">
    <source>
        <dbReference type="Proteomes" id="UP001527882"/>
    </source>
</evidence>
<sequence>MEPQQFYEELAARQGEDRARLVMKRIRLIEEQKKHKKWWQKLARSRKPKVTPSPWI</sequence>
<proteinExistence type="predicted"/>
<reference evidence="1 2" key="1">
    <citation type="submission" date="2022-12" db="EMBL/GenBank/DDBJ databases">
        <title>Draft genome sequence of Paenibacillus sp. dW9.</title>
        <authorList>
            <person name="Choi E.-W."/>
            <person name="Kim D.-U."/>
        </authorList>
    </citation>
    <scope>NUCLEOTIDE SEQUENCE [LARGE SCALE GENOMIC DNA]</scope>
    <source>
        <strain evidence="2">dW9</strain>
    </source>
</reference>
<protein>
    <submittedName>
        <fullName evidence="1">Uncharacterized protein</fullName>
    </submittedName>
</protein>
<name>A0ABT4Q4Z6_9BACL</name>
<dbReference type="EMBL" id="JAQAGZ010000003">
    <property type="protein sequence ID" value="MCZ8511780.1"/>
    <property type="molecule type" value="Genomic_DNA"/>
</dbReference>